<keyword evidence="2" id="KW-0813">Transport</keyword>
<evidence type="ECO:0000256" key="8">
    <source>
        <dbReference type="SAM" id="Phobius"/>
    </source>
</evidence>
<keyword evidence="5 8" id="KW-1133">Transmembrane helix</keyword>
<evidence type="ECO:0000256" key="1">
    <source>
        <dbReference type="ARBA" id="ARBA00004651"/>
    </source>
</evidence>
<feature type="transmembrane region" description="Helical" evidence="8">
    <location>
        <begin position="313"/>
        <end position="334"/>
    </location>
</feature>
<sequence>MNKQRLGKPFRALLASSAVSNLGDGIGRVALPLLAATLTRDPLLVGSLMSFVFVPWLLFALVSGALVDRWDRKTVMIAANVFRAGVVGALTLAVFTDQAAVWMLFVAAFLLGTAETLYDSASRAILPSVIRRDQLAVGNGRLESAEVVTQNFIGAPVASSLFVVAAAAPFLANSAGFLFAALLLLLLPGSYRAVPTDGVRSAPPNLRREIGEGLRWLWGHRVFRPLVFLTAIGSAAMEGAIALAVLLVIDTMGLPEASYGFFAVLIGVGGVLGGMTAAILLRRFRRRTLLVASEIGLGLGLLGVGIAPVPSVVAVAFFAMGISLLVFNVVLMALRQTLIPEHLFGRVQGAWRTVTWGCLPLGGLLGGLLARFTSVQTVFLIAGIIVSTIALGIAILLKFRGAELDALDDSDRAARQLAAAEPTDTGRKEPVTENVGASPPSRSRSTG</sequence>
<organism evidence="10 11">
    <name type="scientific">Actinoalloteichus hymeniacidonis</name>
    <dbReference type="NCBI Taxonomy" id="340345"/>
    <lineage>
        <taxon>Bacteria</taxon>
        <taxon>Bacillati</taxon>
        <taxon>Actinomycetota</taxon>
        <taxon>Actinomycetes</taxon>
        <taxon>Pseudonocardiales</taxon>
        <taxon>Pseudonocardiaceae</taxon>
        <taxon>Actinoalloteichus</taxon>
    </lineage>
</organism>
<evidence type="ECO:0000256" key="4">
    <source>
        <dbReference type="ARBA" id="ARBA00022692"/>
    </source>
</evidence>
<evidence type="ECO:0000256" key="5">
    <source>
        <dbReference type="ARBA" id="ARBA00022989"/>
    </source>
</evidence>
<feature type="transmembrane region" description="Helical" evidence="8">
    <location>
        <begin position="261"/>
        <end position="281"/>
    </location>
</feature>
<feature type="transmembrane region" description="Helical" evidence="8">
    <location>
        <begin position="43"/>
        <end position="67"/>
    </location>
</feature>
<dbReference type="GO" id="GO:0005886">
    <property type="term" value="C:plasma membrane"/>
    <property type="evidence" value="ECO:0007669"/>
    <property type="project" value="UniProtKB-SubCell"/>
</dbReference>
<dbReference type="Gene3D" id="1.20.1250.20">
    <property type="entry name" value="MFS general substrate transporter like domains"/>
    <property type="match status" value="1"/>
</dbReference>
<gene>
    <name evidence="10" type="ORF">TL08_24625</name>
</gene>
<evidence type="ECO:0000256" key="7">
    <source>
        <dbReference type="SAM" id="MobiDB-lite"/>
    </source>
</evidence>
<keyword evidence="11" id="KW-1185">Reference proteome</keyword>
<dbReference type="InterPro" id="IPR010290">
    <property type="entry name" value="TM_effector"/>
</dbReference>
<name>A0AAC9HUI3_9PSEU</name>
<dbReference type="RefSeq" id="WP_069852416.1">
    <property type="nucleotide sequence ID" value="NZ_CP014859.1"/>
</dbReference>
<reference evidence="11" key="1">
    <citation type="submission" date="2016-03" db="EMBL/GenBank/DDBJ databases">
        <title>Complete genome sequence of the type strain Actinoalloteichus hymeniacidonis DSM 45092.</title>
        <authorList>
            <person name="Schaffert L."/>
            <person name="Albersmeier A."/>
            <person name="Winkler A."/>
            <person name="Kalinowski J."/>
            <person name="Zotchev S."/>
            <person name="Ruckert C."/>
        </authorList>
    </citation>
    <scope>NUCLEOTIDE SEQUENCE [LARGE SCALE GENOMIC DNA]</scope>
    <source>
        <strain evidence="11">HPA177(T) (DSM 45092(T))</strain>
    </source>
</reference>
<evidence type="ECO:0000259" key="9">
    <source>
        <dbReference type="PROSITE" id="PS50850"/>
    </source>
</evidence>
<feature type="transmembrane region" description="Helical" evidence="8">
    <location>
        <begin position="354"/>
        <end position="372"/>
    </location>
</feature>
<dbReference type="CDD" id="cd06173">
    <property type="entry name" value="MFS_MefA_like"/>
    <property type="match status" value="1"/>
</dbReference>
<dbReference type="SUPFAM" id="SSF103473">
    <property type="entry name" value="MFS general substrate transporter"/>
    <property type="match status" value="1"/>
</dbReference>
<evidence type="ECO:0000256" key="3">
    <source>
        <dbReference type="ARBA" id="ARBA00022475"/>
    </source>
</evidence>
<evidence type="ECO:0000256" key="6">
    <source>
        <dbReference type="ARBA" id="ARBA00023136"/>
    </source>
</evidence>
<evidence type="ECO:0000313" key="10">
    <source>
        <dbReference type="EMBL" id="AOS65703.1"/>
    </source>
</evidence>
<keyword evidence="4 8" id="KW-0812">Transmembrane</keyword>
<dbReference type="Pfam" id="PF05977">
    <property type="entry name" value="MFS_3"/>
    <property type="match status" value="1"/>
</dbReference>
<feature type="domain" description="Major facilitator superfamily (MFS) profile" evidence="9">
    <location>
        <begin position="1"/>
        <end position="400"/>
    </location>
</feature>
<feature type="transmembrane region" description="Helical" evidence="8">
    <location>
        <begin position="74"/>
        <end position="95"/>
    </location>
</feature>
<dbReference type="KEGG" id="ahm:TL08_24625"/>
<proteinExistence type="predicted"/>
<protein>
    <submittedName>
        <fullName evidence="10">Arabinose efflux permease family protein</fullName>
    </submittedName>
</protein>
<dbReference type="PANTHER" id="PTHR23513:SF6">
    <property type="entry name" value="MAJOR FACILITATOR SUPERFAMILY ASSOCIATED DOMAIN-CONTAINING PROTEIN"/>
    <property type="match status" value="1"/>
</dbReference>
<evidence type="ECO:0000313" key="11">
    <source>
        <dbReference type="Proteomes" id="UP000095210"/>
    </source>
</evidence>
<feature type="transmembrane region" description="Helical" evidence="8">
    <location>
        <begin position="12"/>
        <end position="31"/>
    </location>
</feature>
<evidence type="ECO:0000256" key="2">
    <source>
        <dbReference type="ARBA" id="ARBA00022448"/>
    </source>
</evidence>
<dbReference type="AlphaFoldDB" id="A0AAC9HUI3"/>
<keyword evidence="6 8" id="KW-0472">Membrane</keyword>
<dbReference type="PANTHER" id="PTHR23513">
    <property type="entry name" value="INTEGRAL MEMBRANE EFFLUX PROTEIN-RELATED"/>
    <property type="match status" value="1"/>
</dbReference>
<dbReference type="PROSITE" id="PS50850">
    <property type="entry name" value="MFS"/>
    <property type="match status" value="1"/>
</dbReference>
<dbReference type="GO" id="GO:0022857">
    <property type="term" value="F:transmembrane transporter activity"/>
    <property type="evidence" value="ECO:0007669"/>
    <property type="project" value="InterPro"/>
</dbReference>
<feature type="region of interest" description="Disordered" evidence="7">
    <location>
        <begin position="416"/>
        <end position="447"/>
    </location>
</feature>
<dbReference type="InterPro" id="IPR036259">
    <property type="entry name" value="MFS_trans_sf"/>
</dbReference>
<accession>A0AAC9HUI3</accession>
<feature type="transmembrane region" description="Helical" evidence="8">
    <location>
        <begin position="378"/>
        <end position="397"/>
    </location>
</feature>
<feature type="transmembrane region" description="Helical" evidence="8">
    <location>
        <begin position="288"/>
        <end position="307"/>
    </location>
</feature>
<dbReference type="Proteomes" id="UP000095210">
    <property type="component" value="Chromosome"/>
</dbReference>
<comment type="subcellular location">
    <subcellularLocation>
        <location evidence="1">Cell membrane</location>
        <topology evidence="1">Multi-pass membrane protein</topology>
    </subcellularLocation>
</comment>
<feature type="transmembrane region" description="Helical" evidence="8">
    <location>
        <begin position="226"/>
        <end position="249"/>
    </location>
</feature>
<dbReference type="InterPro" id="IPR020846">
    <property type="entry name" value="MFS_dom"/>
</dbReference>
<dbReference type="EMBL" id="CP014859">
    <property type="protein sequence ID" value="AOS65703.1"/>
    <property type="molecule type" value="Genomic_DNA"/>
</dbReference>
<keyword evidence="3" id="KW-1003">Cell membrane</keyword>